<keyword evidence="4 5" id="KW-0472">Membrane</keyword>
<gene>
    <name evidence="7" type="ORF">TrLO_g12329</name>
</gene>
<keyword evidence="3 5" id="KW-1133">Transmembrane helix</keyword>
<evidence type="ECO:0000313" key="8">
    <source>
        <dbReference type="Proteomes" id="UP001165122"/>
    </source>
</evidence>
<accession>A0A9W7KXJ4</accession>
<evidence type="ECO:0000259" key="6">
    <source>
        <dbReference type="PROSITE" id="PS51503"/>
    </source>
</evidence>
<dbReference type="AlphaFoldDB" id="A0A9W7KXJ4"/>
<comment type="caution">
    <text evidence="7">The sequence shown here is derived from an EMBL/GenBank/DDBJ whole genome shotgun (WGS) entry which is preliminary data.</text>
</comment>
<comment type="subcellular location">
    <subcellularLocation>
        <location evidence="1">Mitochondrion membrane</location>
    </subcellularLocation>
</comment>
<evidence type="ECO:0000256" key="1">
    <source>
        <dbReference type="ARBA" id="ARBA00004325"/>
    </source>
</evidence>
<dbReference type="PANTHER" id="PTHR12297:SF18">
    <property type="entry name" value="HIG1 DOMAIN FAMILY MEMBER 2A"/>
    <property type="match status" value="1"/>
</dbReference>
<dbReference type="GO" id="GO:0031966">
    <property type="term" value="C:mitochondrial membrane"/>
    <property type="evidence" value="ECO:0007669"/>
    <property type="project" value="UniProtKB-SubCell"/>
</dbReference>
<evidence type="ECO:0000256" key="4">
    <source>
        <dbReference type="ARBA" id="ARBA00023136"/>
    </source>
</evidence>
<feature type="domain" description="HIG1" evidence="6">
    <location>
        <begin position="1"/>
        <end position="88"/>
    </location>
</feature>
<dbReference type="Pfam" id="PF04588">
    <property type="entry name" value="HIG_1_N"/>
    <property type="match status" value="1"/>
</dbReference>
<dbReference type="GO" id="GO:0097250">
    <property type="term" value="P:mitochondrial respirasome assembly"/>
    <property type="evidence" value="ECO:0007669"/>
    <property type="project" value="TreeGrafter"/>
</dbReference>
<dbReference type="Gene3D" id="6.10.140.1320">
    <property type="match status" value="1"/>
</dbReference>
<organism evidence="7 8">
    <name type="scientific">Triparma laevis f. longispina</name>
    <dbReference type="NCBI Taxonomy" id="1714387"/>
    <lineage>
        <taxon>Eukaryota</taxon>
        <taxon>Sar</taxon>
        <taxon>Stramenopiles</taxon>
        <taxon>Ochrophyta</taxon>
        <taxon>Bolidophyceae</taxon>
        <taxon>Parmales</taxon>
        <taxon>Triparmaceae</taxon>
        <taxon>Triparma</taxon>
    </lineage>
</organism>
<evidence type="ECO:0000256" key="2">
    <source>
        <dbReference type="ARBA" id="ARBA00022692"/>
    </source>
</evidence>
<dbReference type="InterPro" id="IPR050355">
    <property type="entry name" value="RCF1"/>
</dbReference>
<protein>
    <recommendedName>
        <fullName evidence="6">HIG1 domain-containing protein</fullName>
    </recommendedName>
</protein>
<dbReference type="EMBL" id="BRXW01000220">
    <property type="protein sequence ID" value="GMI14856.1"/>
    <property type="molecule type" value="Genomic_DNA"/>
</dbReference>
<feature type="transmembrane region" description="Helical" evidence="5">
    <location>
        <begin position="25"/>
        <end position="45"/>
    </location>
</feature>
<dbReference type="PANTHER" id="PTHR12297">
    <property type="entry name" value="HYPOXIA-INDUCBILE GENE 1 HIG1 -RELATED"/>
    <property type="match status" value="1"/>
</dbReference>
<proteinExistence type="predicted"/>
<evidence type="ECO:0000256" key="3">
    <source>
        <dbReference type="ARBA" id="ARBA00022989"/>
    </source>
</evidence>
<dbReference type="Proteomes" id="UP001165122">
    <property type="component" value="Unassembled WGS sequence"/>
</dbReference>
<evidence type="ECO:0000313" key="7">
    <source>
        <dbReference type="EMBL" id="GMI14856.1"/>
    </source>
</evidence>
<name>A0A9W7KXJ4_9STRA</name>
<evidence type="ECO:0000256" key="5">
    <source>
        <dbReference type="SAM" id="Phobius"/>
    </source>
</evidence>
<dbReference type="PROSITE" id="PS51503">
    <property type="entry name" value="HIG1"/>
    <property type="match status" value="1"/>
</dbReference>
<dbReference type="OrthoDB" id="6604018at2759"/>
<reference evidence="8" key="1">
    <citation type="journal article" date="2023" name="Commun. Biol.">
        <title>Genome analysis of Parmales, the sister group of diatoms, reveals the evolutionary specialization of diatoms from phago-mixotrophs to photoautotrophs.</title>
        <authorList>
            <person name="Ban H."/>
            <person name="Sato S."/>
            <person name="Yoshikawa S."/>
            <person name="Yamada K."/>
            <person name="Nakamura Y."/>
            <person name="Ichinomiya M."/>
            <person name="Sato N."/>
            <person name="Blanc-Mathieu R."/>
            <person name="Endo H."/>
            <person name="Kuwata A."/>
            <person name="Ogata H."/>
        </authorList>
    </citation>
    <scope>NUCLEOTIDE SEQUENCE [LARGE SCALE GENOMIC DNA]</scope>
    <source>
        <strain evidence="8">NIES 3700</strain>
    </source>
</reference>
<keyword evidence="8" id="KW-1185">Reference proteome</keyword>
<dbReference type="InterPro" id="IPR007667">
    <property type="entry name" value="Hypoxia_induced_domain"/>
</dbReference>
<feature type="transmembrane region" description="Helical" evidence="5">
    <location>
        <begin position="57"/>
        <end position="76"/>
    </location>
</feature>
<keyword evidence="2 5" id="KW-0812">Transmembrane</keyword>
<sequence>MASEDRPRAESSWDKFVRKSTDQPLVPIGSLITLGFLTAGLKSFVDGKAVRSQKMMRGRVLAQGVTVVAILGYAAANGFQPEKKVLTTAERDAAVLAPGREQTR</sequence>